<evidence type="ECO:0000256" key="12">
    <source>
        <dbReference type="SAM" id="Phobius"/>
    </source>
</evidence>
<reference evidence="14" key="1">
    <citation type="journal article" date="2020" name="mSystems">
        <title>Genome- and Community-Level Interaction Insights into Carbon Utilization and Element Cycling Functions of Hydrothermarchaeota in Hydrothermal Sediment.</title>
        <authorList>
            <person name="Zhou Z."/>
            <person name="Liu Y."/>
            <person name="Xu W."/>
            <person name="Pan J."/>
            <person name="Luo Z.H."/>
            <person name="Li M."/>
        </authorList>
    </citation>
    <scope>NUCLEOTIDE SEQUENCE [LARGE SCALE GENOMIC DNA]</scope>
    <source>
        <strain evidence="14">SpSt-123</strain>
    </source>
</reference>
<dbReference type="GO" id="GO:0008553">
    <property type="term" value="F:P-type proton-exporting transporter activity"/>
    <property type="evidence" value="ECO:0007669"/>
    <property type="project" value="InterPro"/>
</dbReference>
<dbReference type="InterPro" id="IPR044492">
    <property type="entry name" value="P_typ_ATPase_HD_dom"/>
</dbReference>
<evidence type="ECO:0000256" key="2">
    <source>
        <dbReference type="ARBA" id="ARBA00008804"/>
    </source>
</evidence>
<keyword evidence="4 12" id="KW-0812">Transmembrane</keyword>
<feature type="transmembrane region" description="Helical" evidence="12">
    <location>
        <begin position="70"/>
        <end position="101"/>
    </location>
</feature>
<organism evidence="14">
    <name type="scientific">Fervidicoccus fontis</name>
    <dbReference type="NCBI Taxonomy" id="683846"/>
    <lineage>
        <taxon>Archaea</taxon>
        <taxon>Thermoproteota</taxon>
        <taxon>Thermoprotei</taxon>
        <taxon>Fervidicoccales</taxon>
        <taxon>Fervidicoccaceae</taxon>
        <taxon>Fervidicoccus</taxon>
    </lineage>
</organism>
<evidence type="ECO:0000256" key="5">
    <source>
        <dbReference type="ARBA" id="ARBA00022723"/>
    </source>
</evidence>
<dbReference type="InterPro" id="IPR018303">
    <property type="entry name" value="ATPase_P-typ_P_site"/>
</dbReference>
<feature type="transmembrane region" description="Helical" evidence="12">
    <location>
        <begin position="237"/>
        <end position="256"/>
    </location>
</feature>
<feature type="transmembrane region" description="Helical" evidence="12">
    <location>
        <begin position="769"/>
        <end position="786"/>
    </location>
</feature>
<keyword evidence="3" id="KW-0597">Phosphoprotein</keyword>
<dbReference type="Pfam" id="PF00122">
    <property type="entry name" value="E1-E2_ATPase"/>
    <property type="match status" value="1"/>
</dbReference>
<dbReference type="GO" id="GO:0046872">
    <property type="term" value="F:metal ion binding"/>
    <property type="evidence" value="ECO:0007669"/>
    <property type="project" value="UniProtKB-KW"/>
</dbReference>
<feature type="transmembrane region" description="Helical" evidence="12">
    <location>
        <begin position="740"/>
        <end position="763"/>
    </location>
</feature>
<accession>A0A7C1DZH5</accession>
<dbReference type="GO" id="GO:0016020">
    <property type="term" value="C:membrane"/>
    <property type="evidence" value="ECO:0007669"/>
    <property type="project" value="UniProtKB-SubCell"/>
</dbReference>
<dbReference type="PROSITE" id="PS00154">
    <property type="entry name" value="ATPASE_E1_E2"/>
    <property type="match status" value="1"/>
</dbReference>
<dbReference type="Gene3D" id="3.40.50.1000">
    <property type="entry name" value="HAD superfamily/HAD-like"/>
    <property type="match status" value="1"/>
</dbReference>
<evidence type="ECO:0000256" key="11">
    <source>
        <dbReference type="ARBA" id="ARBA00023136"/>
    </source>
</evidence>
<dbReference type="PRINTS" id="PR00119">
    <property type="entry name" value="CATATPASE"/>
</dbReference>
<dbReference type="SUPFAM" id="SSF81653">
    <property type="entry name" value="Calcium ATPase, transduction domain A"/>
    <property type="match status" value="1"/>
</dbReference>
<dbReference type="PRINTS" id="PR00120">
    <property type="entry name" value="HATPASE"/>
</dbReference>
<keyword evidence="5" id="KW-0479">Metal-binding</keyword>
<dbReference type="NCBIfam" id="TIGR01647">
    <property type="entry name" value="ATPase-IIIA_H"/>
    <property type="match status" value="1"/>
</dbReference>
<dbReference type="Pfam" id="PF00690">
    <property type="entry name" value="Cation_ATPase_N"/>
    <property type="match status" value="1"/>
</dbReference>
<feature type="domain" description="Cation-transporting P-type ATPase N-terminal" evidence="13">
    <location>
        <begin position="12"/>
        <end position="84"/>
    </location>
</feature>
<dbReference type="SMART" id="SM00831">
    <property type="entry name" value="Cation_ATPase_N"/>
    <property type="match status" value="1"/>
</dbReference>
<evidence type="ECO:0000256" key="3">
    <source>
        <dbReference type="ARBA" id="ARBA00022553"/>
    </source>
</evidence>
<dbReference type="InterPro" id="IPR008250">
    <property type="entry name" value="ATPase_P-typ_transduc_dom_A_sf"/>
</dbReference>
<dbReference type="AlphaFoldDB" id="A0A7C1DZH5"/>
<dbReference type="SUPFAM" id="SSF81665">
    <property type="entry name" value="Calcium ATPase, transmembrane domain M"/>
    <property type="match status" value="1"/>
</dbReference>
<dbReference type="FunFam" id="2.70.150.10:FF:000042">
    <property type="entry name" value="Plasma membrane ATPase"/>
    <property type="match status" value="1"/>
</dbReference>
<keyword evidence="9" id="KW-1278">Translocase</keyword>
<feature type="transmembrane region" description="Helical" evidence="12">
    <location>
        <begin position="262"/>
        <end position="284"/>
    </location>
</feature>
<dbReference type="InterPro" id="IPR001757">
    <property type="entry name" value="P_typ_ATPase"/>
</dbReference>
<dbReference type="Gene3D" id="1.20.1110.10">
    <property type="entry name" value="Calcium-transporting ATPase, transmembrane domain"/>
    <property type="match status" value="1"/>
</dbReference>
<keyword evidence="8" id="KW-0460">Magnesium</keyword>
<dbReference type="SFLD" id="SFLDF00027">
    <property type="entry name" value="p-type_atpase"/>
    <property type="match status" value="1"/>
</dbReference>
<proteinExistence type="inferred from homology"/>
<keyword evidence="11 12" id="KW-0472">Membrane</keyword>
<dbReference type="InterPro" id="IPR006534">
    <property type="entry name" value="P-type_ATPase_IIIA"/>
</dbReference>
<dbReference type="InterPro" id="IPR023214">
    <property type="entry name" value="HAD_sf"/>
</dbReference>
<dbReference type="Gene3D" id="3.40.1110.10">
    <property type="entry name" value="Calcium-transporting ATPase, cytoplasmic domain N"/>
    <property type="match status" value="1"/>
</dbReference>
<dbReference type="Pfam" id="PF00702">
    <property type="entry name" value="Hydrolase"/>
    <property type="match status" value="1"/>
</dbReference>
<dbReference type="GO" id="GO:0016887">
    <property type="term" value="F:ATP hydrolysis activity"/>
    <property type="evidence" value="ECO:0007669"/>
    <property type="project" value="InterPro"/>
</dbReference>
<feature type="transmembrane region" description="Helical" evidence="12">
    <location>
        <begin position="676"/>
        <end position="697"/>
    </location>
</feature>
<evidence type="ECO:0000259" key="13">
    <source>
        <dbReference type="SMART" id="SM00831"/>
    </source>
</evidence>
<dbReference type="SFLD" id="SFLDG00002">
    <property type="entry name" value="C1.7:_P-type_atpase_like"/>
    <property type="match status" value="1"/>
</dbReference>
<protein>
    <submittedName>
        <fullName evidence="14">Plasma-membrane proton-efflux P-type ATPase</fullName>
    </submittedName>
</protein>
<evidence type="ECO:0000256" key="10">
    <source>
        <dbReference type="ARBA" id="ARBA00022989"/>
    </source>
</evidence>
<dbReference type="PANTHER" id="PTHR42861">
    <property type="entry name" value="CALCIUM-TRANSPORTING ATPASE"/>
    <property type="match status" value="1"/>
</dbReference>
<dbReference type="InterPro" id="IPR036412">
    <property type="entry name" value="HAD-like_sf"/>
</dbReference>
<gene>
    <name evidence="14" type="ORF">ENO04_01035</name>
</gene>
<dbReference type="GO" id="GO:0005524">
    <property type="term" value="F:ATP binding"/>
    <property type="evidence" value="ECO:0007669"/>
    <property type="project" value="UniProtKB-KW"/>
</dbReference>
<feature type="transmembrane region" description="Helical" evidence="12">
    <location>
        <begin position="612"/>
        <end position="632"/>
    </location>
</feature>
<dbReference type="FunFam" id="3.40.50.1000:FF:000211">
    <property type="entry name" value="Plasma membrane ATPase"/>
    <property type="match status" value="1"/>
</dbReference>
<dbReference type="InterPro" id="IPR059000">
    <property type="entry name" value="ATPase_P-type_domA"/>
</dbReference>
<dbReference type="SUPFAM" id="SSF56784">
    <property type="entry name" value="HAD-like"/>
    <property type="match status" value="1"/>
</dbReference>
<dbReference type="NCBIfam" id="TIGR01494">
    <property type="entry name" value="ATPase_P-type"/>
    <property type="match status" value="2"/>
</dbReference>
<keyword evidence="7" id="KW-0067">ATP-binding</keyword>
<evidence type="ECO:0000256" key="1">
    <source>
        <dbReference type="ARBA" id="ARBA00004141"/>
    </source>
</evidence>
<comment type="subcellular location">
    <subcellularLocation>
        <location evidence="1">Membrane</location>
        <topology evidence="1">Multi-pass membrane protein</topology>
    </subcellularLocation>
</comment>
<dbReference type="InterPro" id="IPR004014">
    <property type="entry name" value="ATPase_P-typ_cation-transptr_N"/>
</dbReference>
<dbReference type="SUPFAM" id="SSF81660">
    <property type="entry name" value="Metal cation-transporting ATPase, ATP-binding domain N"/>
    <property type="match status" value="1"/>
</dbReference>
<evidence type="ECO:0000313" key="14">
    <source>
        <dbReference type="EMBL" id="HDS10197.1"/>
    </source>
</evidence>
<dbReference type="GO" id="GO:0120029">
    <property type="term" value="P:proton export across plasma membrane"/>
    <property type="evidence" value="ECO:0007669"/>
    <property type="project" value="InterPro"/>
</dbReference>
<keyword evidence="10 12" id="KW-1133">Transmembrane helix</keyword>
<dbReference type="EMBL" id="DSDY01000036">
    <property type="protein sequence ID" value="HDS10197.1"/>
    <property type="molecule type" value="Genomic_DNA"/>
</dbReference>
<comment type="similarity">
    <text evidence="2">Belongs to the cation transport ATPase (P-type) (TC 3.A.3) family. Type IIIA subfamily.</text>
</comment>
<keyword evidence="6" id="KW-0547">Nucleotide-binding</keyword>
<evidence type="ECO:0000256" key="6">
    <source>
        <dbReference type="ARBA" id="ARBA00022741"/>
    </source>
</evidence>
<comment type="caution">
    <text evidence="14">The sequence shown here is derived from an EMBL/GenBank/DDBJ whole genome shotgun (WGS) entry which is preliminary data.</text>
</comment>
<dbReference type="Gene3D" id="2.70.150.10">
    <property type="entry name" value="Calcium-transporting ATPase, cytoplasmic transduction domain A"/>
    <property type="match status" value="1"/>
</dbReference>
<evidence type="ECO:0000256" key="8">
    <source>
        <dbReference type="ARBA" id="ARBA00022842"/>
    </source>
</evidence>
<evidence type="ECO:0000256" key="4">
    <source>
        <dbReference type="ARBA" id="ARBA00022692"/>
    </source>
</evidence>
<sequence length="801" mass="87512">MEMGNKVLSTKDFEHLSLKETFELLGSRPNGLSDEEAKRRLIVYGLNVIEEKKENPVLELLKKFWGPMPWLLEIAIILSLFIGHVVEAVIITLLLVINAVIGFLHHESSRKVLEMLKSKLAPRAKVFRNGVLRDVEAALIVPGDVIVVELGDVVPADCKVVEGEVSVDQSILTGESLPVEVSSGGVIYAGSIIKRGRARCLVVNTGRNTYFGKTVELVRIARPRSHTEEVMLAITKYSMFTGVMVMIAADIYIFFSGLKNEIISIITFDLAILMGCVPVALPAVMTIMQAAGARELAQKSVLVTRLDAVEDAASVDILCLDKTGTITMGSLEVSEVIPISVGSEKEVLELALYASPEDSESPIDIAIIKKAKELGVTRRGKQISLTPFDPSIKRSEGVIELGEKKIRIALGAPQVIISLCRETPQGLEQVLEKLAERGLRALLVAYGEEGKALTVAGVIGLSDPPRPDSAELISELKKLGIKPLMLTGDSFPIAREIAKKVGIGEKGYPLLRIKEKLGEIVESIDFIAEVYPEDKYAVVKALQEKGHMVGMTGDGVNDAPALRQAELGIAVSGATDIAKRSAGVVLLAPGLRGIVDVIDISRRVFQRALTWILNKIAKVIQFTLLLPLGLLWLHYDVLSLMGMTLLIFANDFATMSLSTDNASPSLNPRKWRIQSLFVSSLVVGIALLVEAILAIYIGLRVFNLNMKQMQTFTLLNMVYISQFRVLILRERNYFWRSKPGKMLITSIVGVIIAYTLLGITGLIIEPVSVNAVLFSLAYSSIFTLSIDPIKVLMFKKIGLIS</sequence>
<evidence type="ECO:0000256" key="9">
    <source>
        <dbReference type="ARBA" id="ARBA00022967"/>
    </source>
</evidence>
<dbReference type="InterPro" id="IPR023299">
    <property type="entry name" value="ATPase_P-typ_cyto_dom_N"/>
</dbReference>
<name>A0A7C1DZH5_9CREN</name>
<dbReference type="InterPro" id="IPR023298">
    <property type="entry name" value="ATPase_P-typ_TM_dom_sf"/>
</dbReference>
<evidence type="ECO:0000256" key="7">
    <source>
        <dbReference type="ARBA" id="ARBA00022840"/>
    </source>
</evidence>
<dbReference type="SFLD" id="SFLDS00003">
    <property type="entry name" value="Haloacid_Dehalogenase"/>
    <property type="match status" value="1"/>
</dbReference>